<gene>
    <name evidence="3" type="ORF">M0R45_007376</name>
</gene>
<reference evidence="3 4" key="1">
    <citation type="journal article" date="2023" name="G3 (Bethesda)">
        <title>A chromosome-length genome assembly and annotation of blackberry (Rubus argutus, cv. 'Hillquist').</title>
        <authorList>
            <person name="Bruna T."/>
            <person name="Aryal R."/>
            <person name="Dudchenko O."/>
            <person name="Sargent D.J."/>
            <person name="Mead D."/>
            <person name="Buti M."/>
            <person name="Cavallini A."/>
            <person name="Hytonen T."/>
            <person name="Andres J."/>
            <person name="Pham M."/>
            <person name="Weisz D."/>
            <person name="Mascagni F."/>
            <person name="Usai G."/>
            <person name="Natali L."/>
            <person name="Bassil N."/>
            <person name="Fernandez G.E."/>
            <person name="Lomsadze A."/>
            <person name="Armour M."/>
            <person name="Olukolu B."/>
            <person name="Poorten T."/>
            <person name="Britton C."/>
            <person name="Davik J."/>
            <person name="Ashrafi H."/>
            <person name="Aiden E.L."/>
            <person name="Borodovsky M."/>
            <person name="Worthington M."/>
        </authorList>
    </citation>
    <scope>NUCLEOTIDE SEQUENCE [LARGE SCALE GENOMIC DNA]</scope>
    <source>
        <strain evidence="3">PI 553951</strain>
    </source>
</reference>
<dbReference type="EMBL" id="JBEDUW010000002">
    <property type="protein sequence ID" value="KAK9941679.1"/>
    <property type="molecule type" value="Genomic_DNA"/>
</dbReference>
<accession>A0AAW1XYD4</accession>
<evidence type="ECO:0000259" key="2">
    <source>
        <dbReference type="Pfam" id="PF19274"/>
    </source>
</evidence>
<dbReference type="PANTHER" id="PTHR37743:SF1">
    <property type="entry name" value="ARM REPEAT SUPERFAMILY PROTEIN"/>
    <property type="match status" value="1"/>
</dbReference>
<dbReference type="Proteomes" id="UP001457282">
    <property type="component" value="Unassembled WGS sequence"/>
</dbReference>
<evidence type="ECO:0000256" key="1">
    <source>
        <dbReference type="ARBA" id="ARBA00006209"/>
    </source>
</evidence>
<comment type="similarity">
    <text evidence="1">Belongs to the PI3/PI4-kinase family. Type III PI4K subfamily.</text>
</comment>
<feature type="domain" description="PI4-kinase N-terminal" evidence="2">
    <location>
        <begin position="2"/>
        <end position="92"/>
    </location>
</feature>
<dbReference type="Pfam" id="PF19274">
    <property type="entry name" value="PI4K_N"/>
    <property type="match status" value="1"/>
</dbReference>
<keyword evidence="4" id="KW-1185">Reference proteome</keyword>
<dbReference type="InterPro" id="IPR045495">
    <property type="entry name" value="PI4K_N"/>
</dbReference>
<evidence type="ECO:0000313" key="4">
    <source>
        <dbReference type="Proteomes" id="UP001457282"/>
    </source>
</evidence>
<name>A0AAW1XYD4_RUBAR</name>
<protein>
    <recommendedName>
        <fullName evidence="2">PI4-kinase N-terminal domain-containing protein</fullName>
    </recommendedName>
</protein>
<comment type="caution">
    <text evidence="3">The sequence shown here is derived from an EMBL/GenBank/DDBJ whole genome shotgun (WGS) entry which is preliminary data.</text>
</comment>
<dbReference type="AlphaFoldDB" id="A0AAW1XYD4"/>
<organism evidence="3 4">
    <name type="scientific">Rubus argutus</name>
    <name type="common">Southern blackberry</name>
    <dbReference type="NCBI Taxonomy" id="59490"/>
    <lineage>
        <taxon>Eukaryota</taxon>
        <taxon>Viridiplantae</taxon>
        <taxon>Streptophyta</taxon>
        <taxon>Embryophyta</taxon>
        <taxon>Tracheophyta</taxon>
        <taxon>Spermatophyta</taxon>
        <taxon>Magnoliopsida</taxon>
        <taxon>eudicotyledons</taxon>
        <taxon>Gunneridae</taxon>
        <taxon>Pentapetalae</taxon>
        <taxon>rosids</taxon>
        <taxon>fabids</taxon>
        <taxon>Rosales</taxon>
        <taxon>Rosaceae</taxon>
        <taxon>Rosoideae</taxon>
        <taxon>Rosoideae incertae sedis</taxon>
        <taxon>Rubus</taxon>
    </lineage>
</organism>
<evidence type="ECO:0000313" key="3">
    <source>
        <dbReference type="EMBL" id="KAK9941679.1"/>
    </source>
</evidence>
<sequence>MEQIMAHRLWLGFFIDRFEVVRHNSIEQLLLLGRMLQGTTKLPWNFSHHPAATGTFFTVMLLGLKFCSCQSQRNLQNFKTGLQLLDDRIYRQDIAKHLLELLEDEEIAIREQASNLLPLIDPSLVLPALVNLIYLRMKDCNQLPVMPVLGCSNVIARMLKLYVCCLTVLGSKLESDQVLRLIPEWSKSVQSWNFLIEPLIEKMFAEPSNANIVRFLSHISEHLAEAADVIISCVLLHAKRCKEMVESSFSRLECQTYKIDDSENMQQTLFEHLCPLLIIKMLPLRVFNDLDSTIIYDQLFNPGIVHDCRYINAIDQDSVTALLLKRTFCEFEFNDVWKLAAELCGRIHPQVLIPIICTQLEYATGSQDTLKIKACLFSVCTSLVVRGRESLSHPGILKIRKTLETMLLWPSLDGDEADAASRNSFLIYVINQLKQDKDLPVSKSNLDDVKCTTEVPVPLSYYLCMANVLISACQKISDSGKKPFARRTLPRLMCC</sequence>
<proteinExistence type="inferred from homology"/>
<dbReference type="PANTHER" id="PTHR37743">
    <property type="entry name" value="ARM REPEAT SUPERFAMILY PROTEIN"/>
    <property type="match status" value="1"/>
</dbReference>